<dbReference type="PANTHER" id="PTHR16088:SF3">
    <property type="entry name" value="GON-4-LIKE PROTEIN"/>
    <property type="match status" value="1"/>
</dbReference>
<feature type="region of interest" description="Disordered" evidence="7">
    <location>
        <begin position="2183"/>
        <end position="2220"/>
    </location>
</feature>
<dbReference type="Gene3D" id="1.20.1160.11">
    <property type="entry name" value="Paired amphipathic helix"/>
    <property type="match status" value="2"/>
</dbReference>
<evidence type="ECO:0000256" key="6">
    <source>
        <dbReference type="SAM" id="Coils"/>
    </source>
</evidence>
<organism evidence="8 9">
    <name type="scientific">Potamilus streckersoni</name>
    <dbReference type="NCBI Taxonomy" id="2493646"/>
    <lineage>
        <taxon>Eukaryota</taxon>
        <taxon>Metazoa</taxon>
        <taxon>Spiralia</taxon>
        <taxon>Lophotrochozoa</taxon>
        <taxon>Mollusca</taxon>
        <taxon>Bivalvia</taxon>
        <taxon>Autobranchia</taxon>
        <taxon>Heteroconchia</taxon>
        <taxon>Palaeoheterodonta</taxon>
        <taxon>Unionida</taxon>
        <taxon>Unionoidea</taxon>
        <taxon>Unionidae</taxon>
        <taxon>Ambleminae</taxon>
        <taxon>Lampsilini</taxon>
        <taxon>Potamilus</taxon>
    </lineage>
</organism>
<feature type="compositionally biased region" description="Acidic residues" evidence="7">
    <location>
        <begin position="330"/>
        <end position="357"/>
    </location>
</feature>
<feature type="region of interest" description="Disordered" evidence="7">
    <location>
        <begin position="1169"/>
        <end position="1195"/>
    </location>
</feature>
<dbReference type="PROSITE" id="PS51477">
    <property type="entry name" value="PAH"/>
    <property type="match status" value="2"/>
</dbReference>
<comment type="subcellular location">
    <subcellularLocation>
        <location evidence="1 5">Nucleus</location>
    </subcellularLocation>
</comment>
<feature type="coiled-coil region" evidence="6">
    <location>
        <begin position="261"/>
        <end position="288"/>
    </location>
</feature>
<dbReference type="InterPro" id="IPR052435">
    <property type="entry name" value="YY1-Transcr_Regul"/>
</dbReference>
<reference evidence="8" key="2">
    <citation type="journal article" date="2021" name="Genome Biol. Evol.">
        <title>Developing a high-quality reference genome for a parasitic bivalve with doubly uniparental inheritance (Bivalvia: Unionida).</title>
        <authorList>
            <person name="Smith C.H."/>
        </authorList>
    </citation>
    <scope>NUCLEOTIDE SEQUENCE</scope>
    <source>
        <strain evidence="8">CHS0354</strain>
        <tissue evidence="8">Mantle</tissue>
    </source>
</reference>
<evidence type="ECO:0000256" key="3">
    <source>
        <dbReference type="ARBA" id="ARBA00023163"/>
    </source>
</evidence>
<feature type="compositionally biased region" description="Basic and acidic residues" evidence="7">
    <location>
        <begin position="192"/>
        <end position="201"/>
    </location>
</feature>
<feature type="region of interest" description="Disordered" evidence="7">
    <location>
        <begin position="2036"/>
        <end position="2058"/>
    </location>
</feature>
<dbReference type="InterPro" id="IPR003822">
    <property type="entry name" value="PAH"/>
</dbReference>
<dbReference type="EMBL" id="JAEAOA010000222">
    <property type="protein sequence ID" value="KAK3595160.1"/>
    <property type="molecule type" value="Genomic_DNA"/>
</dbReference>
<evidence type="ECO:0000256" key="7">
    <source>
        <dbReference type="SAM" id="MobiDB-lite"/>
    </source>
</evidence>
<feature type="compositionally biased region" description="Basic and acidic residues" evidence="7">
    <location>
        <begin position="1268"/>
        <end position="1279"/>
    </location>
</feature>
<reference evidence="8" key="1">
    <citation type="journal article" date="2021" name="Genome Biol. Evol.">
        <title>A High-Quality Reference Genome for a Parasitic Bivalve with Doubly Uniparental Inheritance (Bivalvia: Unionida).</title>
        <authorList>
            <person name="Smith C.H."/>
        </authorList>
    </citation>
    <scope>NUCLEOTIDE SEQUENCE</scope>
    <source>
        <strain evidence="8">CHS0354</strain>
    </source>
</reference>
<dbReference type="GO" id="GO:0006355">
    <property type="term" value="P:regulation of DNA-templated transcription"/>
    <property type="evidence" value="ECO:0007669"/>
    <property type="project" value="InterPro"/>
</dbReference>
<evidence type="ECO:0000313" key="9">
    <source>
        <dbReference type="Proteomes" id="UP001195483"/>
    </source>
</evidence>
<keyword evidence="4 5" id="KW-0539">Nucleus</keyword>
<sequence>MSSSKEEEDEEMDGLQGQPKLSKVNMVSLMPVPAEDKVETCGGLEENTFLHKTQQETTPPNQQAGTVMRETVHVTPPGQIVKVSNDNCSLYTEGSNANMSQEEKSTFDFISEQLNIMNNHSGEIATSIHKSNKQLCQENITKSHCGSASVRSHSPFKLSHSPLLKRKKQDRQGKKGSLARKVSQRRSKKHRLETEGAEDRTPVVLESSSEDDGFSDELEIQEDESETEIDENLERKAKKNKLTAANVKSILLRVLTNEHVITMVRNTLREELANQEEAEKELPAAEYEPKMTRSKVREVMENEKNVLHPWTMSPLKKKKKNAPGFLELTFSEEEDEEDEEYNPEEDQDKIDSDEDAENILSSHTSELGSPCPSTPSTPYYFRTKDIDGTTSMARTDDDKVVTSPMGPPIGLPILKQRCFMKEMETSQQSSQDEEEAEEQIASRTRSKFPLTEKSLTELEANFMAPDITADMYNTECDDKEWKEFLFAIHKSEEKELPACQEDDEEGDPEYNYLEDAEEEVLDEEDFRSDRAVRVTKKELNELMDEMMKVYGDDADGDADMVPASGTKPMINVQPKSSITESAQSTSQTSSKSVELQIPQLTEDERKQLDEQMRKHVQLLTQSFIMAQGDHEKNKEAAECAKVFLNELFNLGKSSAVFVPKTAYQACNLVEACAIVNNEELWKCESCPSISPVKYKKSLKTKQDKKRIKELLASFGTSRTATPKSLLPIFSHRQKNIMWNSPVFIYHKLLPHGNFLIPNDNDKDKERVKFLDSEDNLLSLGLEQFRHLPLYCELIKKFLLPCKTVDQIKFRIKNLGAKKAPDNAVKFYRREKRAPDFARSIVNFKTWMMRSPKDQMFDSSNSPAWCQEYILLHQRQLQAQNKLMQAQNKLMRRYSSGDSPVRKTNLEDLTSEDLPERPVSAPLIPLGESSKKEVKSHSSTSVNSPQLQLRKPKRCRFANRRLKFQVQSSKEPIKFVPLLPSGTNGLTGQSRPIAVFVFDGNNHNDITLQQKLSLCNSSTQTNSVSGDSQVKVVTSNLSANVAVKLPTTQASNQIAATCVNPTIVVINTAGNIMSTPQVQMLPPISALQGNIMASEEKCKNTPNKDVVEDSEVVFDSPHTPQSQVNNSSQSAPAAQLAIEIMASYAQYFISPNDRILQETTPVKVRPRYRPVVPKPVSSSPKKQVSPFLEKKGSPRRRELQRQAKAILPKGFVYSPHISPVKKVATNLKIKAAMHGLRGNPRLKNIVISPQKILPKPATIPLSTVSGQKSDTHEAYEDCGSKNDTASEYDTLESISDEAMDADDMDNNRNLNSNDNASTSNRKLQKRKPTVKSVQEVASDETQSEEDGLVYDSQEDCMDDDDDDHLANLMAASTTIGFHPSKSTGISDDSKANKNKRRQDTMINMLGEDVIETDPVKDERDTAFARAYLHKVKEALKGNLDVYEAFLKLLHEFDKSDQSPSELYKGVCKMLAGHPDLVSDFAGFLLPEQALECECYTANQEFVKARTFLRKLEINFQRNPSHFQKLMKTFWRWSKKNNRTLVELQTLIQPLLKGQKHLIEEFSCFFPEEKPLDSYMTDYEDVAIGDSDEDGVGAGEIDQFETIEMADEAEEIYGTKHCPCSCHDGNAASNDYYSSMKKHCYTCGLTVVDGELVCKVNKTTMKKVKVTFHPPIHPKPSLSPPVQQQSLQEPVQSQAPDWTDSDTAEKENIEHFDAGTIQSESNKLKPLAGKKSPYKKKSFNMKFHSLKDKYSHKVTHFFHRHKSSKHLAHDGRHSSSANTSSSNGEGARKGVNGSSGSSQSNTGEADCTNVRDSQLGNNLDLEDETDISHAKETEVESDKQKQRSLEISVGLHVNESNESFVERASNTVGKLSVNQAVKTCGVTATTDLNLSGSRQMTKTDISTRAAVNTINVGFIQSVVTGRISPQTLENVPMELHGSDSKQFLSTDSSSCLDILAKAVKSARIEMSDMDMSSFPLQFSGNVFSTQPEKFQATPSSLSVTVPASCTYNTTNSLFTEVSDIVSNATYIAEMCLPSSVSQNKPVNHEGSTVKPKVSSPTKKLKRIRPIPVPVTHKSHMTVSVGDLERASPFELLHQIKSPDNSHGASASSGSIIGSPYGGSSDCELSKSRISANQTGKINTDSKLRKQSIFSETQTTENNSQMTLSDSVSLSVDRLVDVHDKIHGKLCSSGDQDSSRGKESNKCAKHTDNVRSPKGCPNEFSTNDSPVQGECLKTNVLGTRSDCDPIATKCSSEKFPVEVSYSEQTLIVSRLQSPADDCKSHSLLIDNSNINEENVVQCSENTENKMRQKMNSLTTNSDQSSKEANIINKDKENIVACGSGQSMYDPLQCTSDAYHNTTSIVQVEPTASTISQSEGNDQNNSSIEPSNKGTEVQETREWTRELDRIILLGCRTMRPCQETFENIAQRLGNRSPKEVKKRFHFLMAMAGCEENEEQEEMEDEDQVSSEEER</sequence>
<feature type="compositionally biased region" description="Polar residues" evidence="7">
    <location>
        <begin position="2366"/>
        <end position="2387"/>
    </location>
</feature>
<dbReference type="Gene3D" id="1.10.10.60">
    <property type="entry name" value="Homeodomain-like"/>
    <property type="match status" value="1"/>
</dbReference>
<dbReference type="GO" id="GO:0003712">
    <property type="term" value="F:transcription coregulator activity"/>
    <property type="evidence" value="ECO:0007669"/>
    <property type="project" value="TreeGrafter"/>
</dbReference>
<feature type="compositionally biased region" description="Low complexity" evidence="7">
    <location>
        <begin position="1678"/>
        <end position="1692"/>
    </location>
</feature>
<feature type="compositionally biased region" description="Acidic residues" evidence="7">
    <location>
        <begin position="2446"/>
        <end position="2466"/>
    </location>
</feature>
<accession>A0AAE0SNG9</accession>
<feature type="region of interest" description="Disordered" evidence="7">
    <location>
        <begin position="1262"/>
        <end position="1346"/>
    </location>
</feature>
<proteinExistence type="predicted"/>
<feature type="compositionally biased region" description="Low complexity" evidence="7">
    <location>
        <begin position="369"/>
        <end position="378"/>
    </location>
</feature>
<feature type="region of interest" description="Disordered" evidence="7">
    <location>
        <begin position="1"/>
        <end position="24"/>
    </location>
</feature>
<feature type="region of interest" description="Disordered" evidence="7">
    <location>
        <begin position="1757"/>
        <end position="1822"/>
    </location>
</feature>
<feature type="compositionally biased region" description="Acidic residues" evidence="7">
    <location>
        <begin position="1336"/>
        <end position="1346"/>
    </location>
</feature>
<keyword evidence="6" id="KW-0175">Coiled coil</keyword>
<feature type="region of interest" description="Disordered" evidence="7">
    <location>
        <begin position="145"/>
        <end position="229"/>
    </location>
</feature>
<evidence type="ECO:0000256" key="2">
    <source>
        <dbReference type="ARBA" id="ARBA00023015"/>
    </source>
</evidence>
<evidence type="ECO:0000256" key="1">
    <source>
        <dbReference type="ARBA" id="ARBA00004123"/>
    </source>
</evidence>
<feature type="region of interest" description="Disordered" evidence="7">
    <location>
        <begin position="2366"/>
        <end position="2392"/>
    </location>
</feature>
<comment type="caution">
    <text evidence="8">The sequence shown here is derived from an EMBL/GenBank/DDBJ whole genome shotgun (WGS) entry which is preliminary data.</text>
</comment>
<dbReference type="InterPro" id="IPR009057">
    <property type="entry name" value="Homeodomain-like_sf"/>
</dbReference>
<reference evidence="8" key="3">
    <citation type="submission" date="2023-05" db="EMBL/GenBank/DDBJ databases">
        <authorList>
            <person name="Smith C.H."/>
        </authorList>
    </citation>
    <scope>NUCLEOTIDE SEQUENCE</scope>
    <source>
        <strain evidence="8">CHS0354</strain>
        <tissue evidence="8">Mantle</tissue>
    </source>
</reference>
<dbReference type="Pfam" id="PF02671">
    <property type="entry name" value="PAH"/>
    <property type="match status" value="1"/>
</dbReference>
<dbReference type="SUPFAM" id="SSF47762">
    <property type="entry name" value="PAH2 domain"/>
    <property type="match status" value="2"/>
</dbReference>
<dbReference type="PANTHER" id="PTHR16088">
    <property type="entry name" value="YY1 ASSOCIATED PROTEIN-RELATED"/>
    <property type="match status" value="1"/>
</dbReference>
<dbReference type="Proteomes" id="UP001195483">
    <property type="component" value="Unassembled WGS sequence"/>
</dbReference>
<evidence type="ECO:0000256" key="4">
    <source>
        <dbReference type="ARBA" id="ARBA00023242"/>
    </source>
</evidence>
<feature type="compositionally biased region" description="Basic residues" evidence="7">
    <location>
        <begin position="182"/>
        <end position="191"/>
    </location>
</feature>
<keyword evidence="9" id="KW-1185">Reference proteome</keyword>
<feature type="region of interest" description="Disordered" evidence="7">
    <location>
        <begin position="2444"/>
        <end position="2466"/>
    </location>
</feature>
<gene>
    <name evidence="8" type="ORF">CHS0354_002761</name>
</gene>
<evidence type="ECO:0000256" key="5">
    <source>
        <dbReference type="PROSITE-ProRule" id="PRU00810"/>
    </source>
</evidence>
<keyword evidence="2" id="KW-0805">Transcription regulation</keyword>
<protein>
    <recommendedName>
        <fullName evidence="10">GON-4-like protein</fullName>
    </recommendedName>
</protein>
<dbReference type="GO" id="GO:0005634">
    <property type="term" value="C:nucleus"/>
    <property type="evidence" value="ECO:0007669"/>
    <property type="project" value="UniProtKB-SubCell"/>
</dbReference>
<feature type="region of interest" description="Disordered" evidence="7">
    <location>
        <begin position="567"/>
        <end position="596"/>
    </location>
</feature>
<evidence type="ECO:0000313" key="8">
    <source>
        <dbReference type="EMBL" id="KAK3595160.1"/>
    </source>
</evidence>
<name>A0AAE0SNG9_9BIVA</name>
<feature type="compositionally biased region" description="Basic and acidic residues" evidence="7">
    <location>
        <begin position="1701"/>
        <end position="1711"/>
    </location>
</feature>
<feature type="compositionally biased region" description="Low complexity" evidence="7">
    <location>
        <begin position="1772"/>
        <end position="1781"/>
    </location>
</feature>
<feature type="compositionally biased region" description="Low complexity" evidence="7">
    <location>
        <begin position="1790"/>
        <end position="1799"/>
    </location>
</feature>
<feature type="compositionally biased region" description="Low complexity" evidence="7">
    <location>
        <begin position="575"/>
        <end position="592"/>
    </location>
</feature>
<feature type="compositionally biased region" description="Basic and acidic residues" evidence="7">
    <location>
        <begin position="2190"/>
        <end position="2208"/>
    </location>
</feature>
<feature type="compositionally biased region" description="Acidic residues" evidence="7">
    <location>
        <begin position="208"/>
        <end position="229"/>
    </location>
</feature>
<keyword evidence="3" id="KW-0804">Transcription</keyword>
<dbReference type="InterPro" id="IPR036600">
    <property type="entry name" value="PAH_sf"/>
</dbReference>
<feature type="compositionally biased region" description="Low complexity" evidence="7">
    <location>
        <begin position="1169"/>
        <end position="1185"/>
    </location>
</feature>
<feature type="region of interest" description="Disordered" evidence="7">
    <location>
        <begin position="330"/>
        <end position="448"/>
    </location>
</feature>
<feature type="region of interest" description="Disordered" evidence="7">
    <location>
        <begin position="891"/>
        <end position="949"/>
    </location>
</feature>
<feature type="compositionally biased region" description="Acidic residues" evidence="7">
    <location>
        <begin position="1"/>
        <end position="13"/>
    </location>
</feature>
<dbReference type="Pfam" id="PF21227">
    <property type="entry name" value="Myb_DNA-binding_7"/>
    <property type="match status" value="1"/>
</dbReference>
<evidence type="ECO:0008006" key="10">
    <source>
        <dbReference type="Google" id="ProtNLM"/>
    </source>
</evidence>
<feature type="region of interest" description="Disordered" evidence="7">
    <location>
        <begin position="1668"/>
        <end position="1734"/>
    </location>
</feature>
<feature type="compositionally biased region" description="Acidic residues" evidence="7">
    <location>
        <begin position="1293"/>
        <end position="1303"/>
    </location>
</feature>
<dbReference type="SUPFAM" id="SSF46689">
    <property type="entry name" value="Homeodomain-like"/>
    <property type="match status" value="1"/>
</dbReference>